<dbReference type="STRING" id="454194.PYK22_01737"/>
<dbReference type="Proteomes" id="UP000031518">
    <property type="component" value="Unassembled WGS sequence"/>
</dbReference>
<dbReference type="AlphaFoldDB" id="A0A0B6WXD3"/>
<name>A0A0B6WXD3_9BACT</name>
<evidence type="ECO:0000256" key="1">
    <source>
        <dbReference type="ARBA" id="ARBA00001946"/>
    </source>
</evidence>
<comment type="similarity">
    <text evidence="3">Belongs to the Nudix hydrolase family.</text>
</comment>
<proteinExistence type="inferred from homology"/>
<feature type="domain" description="Nudix hydrolase" evidence="4">
    <location>
        <begin position="27"/>
        <end position="153"/>
    </location>
</feature>
<dbReference type="GO" id="GO:0016787">
    <property type="term" value="F:hydrolase activity"/>
    <property type="evidence" value="ECO:0007669"/>
    <property type="project" value="UniProtKB-KW"/>
</dbReference>
<dbReference type="SUPFAM" id="SSF55811">
    <property type="entry name" value="Nudix"/>
    <property type="match status" value="1"/>
</dbReference>
<dbReference type="OrthoDB" id="9787476at2"/>
<dbReference type="PROSITE" id="PS00893">
    <property type="entry name" value="NUDIX_BOX"/>
    <property type="match status" value="1"/>
</dbReference>
<keyword evidence="6" id="KW-1185">Reference proteome</keyword>
<protein>
    <submittedName>
        <fullName evidence="5">ADP-ribose pyrophosphatase</fullName>
    </submittedName>
</protein>
<dbReference type="PRINTS" id="PR00502">
    <property type="entry name" value="NUDIXFAMILY"/>
</dbReference>
<gene>
    <name evidence="5" type="ORF">PYK22_01737</name>
</gene>
<dbReference type="Gene3D" id="3.90.79.10">
    <property type="entry name" value="Nucleoside Triphosphate Pyrophosphohydrolase"/>
    <property type="match status" value="1"/>
</dbReference>
<accession>A0A0B6WXD3</accession>
<dbReference type="Pfam" id="PF00293">
    <property type="entry name" value="NUDIX"/>
    <property type="match status" value="1"/>
</dbReference>
<dbReference type="InterPro" id="IPR015797">
    <property type="entry name" value="NUDIX_hydrolase-like_dom_sf"/>
</dbReference>
<keyword evidence="2 3" id="KW-0378">Hydrolase</keyword>
<organism evidence="5 6">
    <name type="scientific">Pyrinomonas methylaliphatogenes</name>
    <dbReference type="NCBI Taxonomy" id="454194"/>
    <lineage>
        <taxon>Bacteria</taxon>
        <taxon>Pseudomonadati</taxon>
        <taxon>Acidobacteriota</taxon>
        <taxon>Blastocatellia</taxon>
        <taxon>Blastocatellales</taxon>
        <taxon>Pyrinomonadaceae</taxon>
        <taxon>Pyrinomonas</taxon>
    </lineage>
</organism>
<reference evidence="5 6" key="2">
    <citation type="submission" date="2015-01" db="EMBL/GenBank/DDBJ databases">
        <title>Complete genome sequence of Pyrinomonas methylaliphatogenes type strain K22T.</title>
        <authorList>
            <person name="Lee K.C.Y."/>
            <person name="Power J.F."/>
            <person name="Dunfield P.F."/>
            <person name="Morgan X.C."/>
            <person name="Huttenhower C."/>
            <person name="Stott M.B."/>
        </authorList>
    </citation>
    <scope>NUCLEOTIDE SEQUENCE [LARGE SCALE GENOMIC DNA]</scope>
    <source>
        <strain evidence="5 6">K22</strain>
    </source>
</reference>
<dbReference type="InterPro" id="IPR020476">
    <property type="entry name" value="Nudix_hydrolase"/>
</dbReference>
<evidence type="ECO:0000313" key="6">
    <source>
        <dbReference type="Proteomes" id="UP000031518"/>
    </source>
</evidence>
<evidence type="ECO:0000256" key="3">
    <source>
        <dbReference type="RuleBase" id="RU003476"/>
    </source>
</evidence>
<evidence type="ECO:0000256" key="2">
    <source>
        <dbReference type="ARBA" id="ARBA00022801"/>
    </source>
</evidence>
<reference evidence="5 6" key="1">
    <citation type="submission" date="2013-12" db="EMBL/GenBank/DDBJ databases">
        <authorList>
            <person name="Stott M."/>
        </authorList>
    </citation>
    <scope>NUCLEOTIDE SEQUENCE [LARGE SCALE GENOMIC DNA]</scope>
    <source>
        <strain evidence="5 6">K22</strain>
    </source>
</reference>
<dbReference type="PANTHER" id="PTHR43046">
    <property type="entry name" value="GDP-MANNOSE MANNOSYL HYDROLASE"/>
    <property type="match status" value="1"/>
</dbReference>
<comment type="cofactor">
    <cofactor evidence="1">
        <name>Mg(2+)</name>
        <dbReference type="ChEBI" id="CHEBI:18420"/>
    </cofactor>
</comment>
<dbReference type="InterPro" id="IPR000086">
    <property type="entry name" value="NUDIX_hydrolase_dom"/>
</dbReference>
<evidence type="ECO:0000259" key="4">
    <source>
        <dbReference type="PROSITE" id="PS51462"/>
    </source>
</evidence>
<evidence type="ECO:0000313" key="5">
    <source>
        <dbReference type="EMBL" id="CDM65731.1"/>
    </source>
</evidence>
<dbReference type="PANTHER" id="PTHR43046:SF16">
    <property type="entry name" value="ADP-RIBOSE PYROPHOSPHATASE YJHB-RELATED"/>
    <property type="match status" value="1"/>
</dbReference>
<dbReference type="EMBL" id="CBXV010000006">
    <property type="protein sequence ID" value="CDM65731.1"/>
    <property type="molecule type" value="Genomic_DNA"/>
</dbReference>
<sequence>MLRRLLNLLWRHMPRRLMRWGVRVTQPRFAISAGAVALDERGRVLLLRHVFRRGSGWGIPGGFLRHNEQPEEALRRELREEVGIEITDLRLAFARTITHARQLEIIYCCRACGEVKPQSVEINGAAWFDPKDLPQTLAPAQARIIERALGAWQSGERRDKI</sequence>
<dbReference type="PROSITE" id="PS51462">
    <property type="entry name" value="NUDIX"/>
    <property type="match status" value="1"/>
</dbReference>
<dbReference type="InterPro" id="IPR020084">
    <property type="entry name" value="NUDIX_hydrolase_CS"/>
</dbReference>
<dbReference type="RefSeq" id="WP_157770773.1">
    <property type="nucleotide sequence ID" value="NZ_CBXV010000006.1"/>
</dbReference>